<dbReference type="GO" id="GO:0030170">
    <property type="term" value="F:pyridoxal phosphate binding"/>
    <property type="evidence" value="ECO:0007669"/>
    <property type="project" value="InterPro"/>
</dbReference>
<dbReference type="PIRSF" id="PIRSF000521">
    <property type="entry name" value="Transaminase_4ab_Lys_Orn"/>
    <property type="match status" value="1"/>
</dbReference>
<dbReference type="PANTHER" id="PTHR11986:SF18">
    <property type="entry name" value="ORNITHINE AMINOTRANSFERASE, MITOCHONDRIAL"/>
    <property type="match status" value="1"/>
</dbReference>
<dbReference type="InterPro" id="IPR015421">
    <property type="entry name" value="PyrdxlP-dep_Trfase_major"/>
</dbReference>
<dbReference type="InterPro" id="IPR015422">
    <property type="entry name" value="PyrdxlP-dep_Trfase_small"/>
</dbReference>
<dbReference type="Gene3D" id="3.40.640.10">
    <property type="entry name" value="Type I PLP-dependent aspartate aminotransferase-like (Major domain)"/>
    <property type="match status" value="1"/>
</dbReference>
<evidence type="ECO:0000256" key="1">
    <source>
        <dbReference type="ARBA" id="ARBA00001933"/>
    </source>
</evidence>
<dbReference type="CDD" id="cd00610">
    <property type="entry name" value="OAT_like"/>
    <property type="match status" value="1"/>
</dbReference>
<dbReference type="EMBL" id="LKHV02000001">
    <property type="protein sequence ID" value="MCS5707457.1"/>
    <property type="molecule type" value="Genomic_DNA"/>
</dbReference>
<evidence type="ECO:0000256" key="2">
    <source>
        <dbReference type="ARBA" id="ARBA00004998"/>
    </source>
</evidence>
<dbReference type="OrthoDB" id="9801052at2"/>
<evidence type="ECO:0000256" key="3">
    <source>
        <dbReference type="ARBA" id="ARBA00012924"/>
    </source>
</evidence>
<evidence type="ECO:0000256" key="7">
    <source>
        <dbReference type="ARBA" id="ARBA00030587"/>
    </source>
</evidence>
<reference evidence="10" key="3">
    <citation type="submission" date="2021-06" db="EMBL/GenBank/DDBJ databases">
        <title>Genomic Description and Analysis of Intracellular Bacteria, Candidatus Berkiella cookevillensis and Candidatus Berkiella aquae.</title>
        <authorList>
            <person name="Kidane D.T."/>
            <person name="Mehari Y.T."/>
            <person name="Rice F.C."/>
            <person name="Arivett B.A."/>
            <person name="Farone A.L."/>
            <person name="Berk S.G."/>
            <person name="Farone M.B."/>
        </authorList>
    </citation>
    <scope>NUCLEOTIDE SEQUENCE</scope>
    <source>
        <strain evidence="10">CC99</strain>
    </source>
</reference>
<dbReference type="InterPro" id="IPR015424">
    <property type="entry name" value="PyrdxlP-dep_Trfase"/>
</dbReference>
<comment type="caution">
    <text evidence="9">The sequence shown here is derived from an EMBL/GenBank/DDBJ whole genome shotgun (WGS) entry which is preliminary data.</text>
</comment>
<comment type="pathway">
    <text evidence="2">Amino-acid biosynthesis; L-proline biosynthesis; L-glutamate 5-semialdehyde from L-ornithine: step 1/1.</text>
</comment>
<dbReference type="GO" id="GO:0055129">
    <property type="term" value="P:L-proline biosynthetic process"/>
    <property type="evidence" value="ECO:0007669"/>
    <property type="project" value="UniProtKB-UniPathway"/>
</dbReference>
<keyword evidence="6 8" id="KW-0663">Pyridoxal phosphate</keyword>
<dbReference type="GO" id="GO:0004587">
    <property type="term" value="F:ornithine aminotransferase activity"/>
    <property type="evidence" value="ECO:0007669"/>
    <property type="project" value="UniProtKB-EC"/>
</dbReference>
<evidence type="ECO:0000313" key="11">
    <source>
        <dbReference type="Proteomes" id="UP000051494"/>
    </source>
</evidence>
<dbReference type="PROSITE" id="PS00600">
    <property type="entry name" value="AA_TRANSFER_CLASS_3"/>
    <property type="match status" value="1"/>
</dbReference>
<dbReference type="RefSeq" id="WP_057623277.1">
    <property type="nucleotide sequence ID" value="NZ_LKHV02000001.1"/>
</dbReference>
<accession>A0A0Q9YG02</accession>
<reference evidence="9" key="1">
    <citation type="submission" date="2015-09" db="EMBL/GenBank/DDBJ databases">
        <title>Draft Genome Sequences of Two Novel Amoeba-resistant Intranuclear Bacteria, Candidatus Berkiella cookevillensis and Candidatus Berkiella aquae.</title>
        <authorList>
            <person name="Mehari Y.T."/>
            <person name="Arivett B.A."/>
            <person name="Farone A.L."/>
            <person name="Gunderson J.H."/>
            <person name="Farone M.B."/>
        </authorList>
    </citation>
    <scope>NUCLEOTIDE SEQUENCE [LARGE SCALE GENOMIC DNA]</scope>
    <source>
        <strain evidence="9">CC99</strain>
    </source>
</reference>
<dbReference type="Proteomes" id="UP000051494">
    <property type="component" value="Unassembled WGS sequence"/>
</dbReference>
<dbReference type="InterPro" id="IPR005814">
    <property type="entry name" value="Aminotrans_3"/>
</dbReference>
<dbReference type="Pfam" id="PF00202">
    <property type="entry name" value="Aminotran_3"/>
    <property type="match status" value="1"/>
</dbReference>
<name>A0A0Q9YG02_9GAMM</name>
<protein>
    <recommendedName>
        <fullName evidence="3">ornithine aminotransferase</fullName>
        <ecNumber evidence="3">2.6.1.13</ecNumber>
    </recommendedName>
    <alternativeName>
        <fullName evidence="7">Ornithine--oxo-acid aminotransferase</fullName>
    </alternativeName>
</protein>
<comment type="similarity">
    <text evidence="8">Belongs to the class-III pyridoxal-phosphate-dependent aminotransferase family.</text>
</comment>
<dbReference type="GO" id="GO:0042802">
    <property type="term" value="F:identical protein binding"/>
    <property type="evidence" value="ECO:0007669"/>
    <property type="project" value="TreeGrafter"/>
</dbReference>
<dbReference type="InterPro" id="IPR050103">
    <property type="entry name" value="Class-III_PLP-dep_AT"/>
</dbReference>
<comment type="cofactor">
    <cofactor evidence="1">
        <name>pyridoxal 5'-phosphate</name>
        <dbReference type="ChEBI" id="CHEBI:597326"/>
    </cofactor>
</comment>
<dbReference type="UniPathway" id="UPA00098">
    <property type="reaction ID" value="UER00358"/>
</dbReference>
<gene>
    <name evidence="9" type="primary">rocD</name>
    <name evidence="10" type="ORF">CC99x_000920</name>
    <name evidence="9" type="ORF">CC99x_00473</name>
</gene>
<proteinExistence type="inferred from homology"/>
<keyword evidence="11" id="KW-1185">Reference proteome</keyword>
<dbReference type="STRING" id="437022.CC99x_00473"/>
<evidence type="ECO:0000256" key="5">
    <source>
        <dbReference type="ARBA" id="ARBA00022679"/>
    </source>
</evidence>
<dbReference type="PANTHER" id="PTHR11986">
    <property type="entry name" value="AMINOTRANSFERASE CLASS III"/>
    <property type="match status" value="1"/>
</dbReference>
<keyword evidence="4 9" id="KW-0032">Aminotransferase</keyword>
<evidence type="ECO:0000256" key="6">
    <source>
        <dbReference type="ARBA" id="ARBA00022898"/>
    </source>
</evidence>
<evidence type="ECO:0000256" key="8">
    <source>
        <dbReference type="RuleBase" id="RU003560"/>
    </source>
</evidence>
<dbReference type="AlphaFoldDB" id="A0A0Q9YG02"/>
<reference evidence="10" key="2">
    <citation type="journal article" date="2016" name="Genome Announc.">
        <title>Draft Genome Sequences of Two Novel Amoeba-Resistant Intranuclear Bacteria, 'Candidatus Berkiella cookevillensis' and 'Candidatus Berkiella aquae'.</title>
        <authorList>
            <person name="Mehari Y.T."/>
            <person name="Arivett B.A."/>
            <person name="Farone A.L."/>
            <person name="Gunderson J.H."/>
            <person name="Farone M.B."/>
        </authorList>
    </citation>
    <scope>NUCLEOTIDE SEQUENCE</scope>
    <source>
        <strain evidence="10">CC99</strain>
    </source>
</reference>
<dbReference type="EC" id="2.6.1.13" evidence="3"/>
<dbReference type="Gene3D" id="3.90.1150.10">
    <property type="entry name" value="Aspartate Aminotransferase, domain 1"/>
    <property type="match status" value="1"/>
</dbReference>
<evidence type="ECO:0000313" key="10">
    <source>
        <dbReference type="EMBL" id="MCS5707457.1"/>
    </source>
</evidence>
<organism evidence="9">
    <name type="scientific">Candidatus Berkiella cookevillensis</name>
    <dbReference type="NCBI Taxonomy" id="437022"/>
    <lineage>
        <taxon>Bacteria</taxon>
        <taxon>Pseudomonadati</taxon>
        <taxon>Pseudomonadota</taxon>
        <taxon>Gammaproteobacteria</taxon>
        <taxon>Candidatus Berkiellales</taxon>
        <taxon>Candidatus Berkiellaceae</taxon>
        <taxon>Candidatus Berkiella</taxon>
    </lineage>
</organism>
<dbReference type="PATRIC" id="fig|1590042.3.peg.490"/>
<dbReference type="EMBL" id="LKHV01000002">
    <property type="protein sequence ID" value="KRG19461.1"/>
    <property type="molecule type" value="Genomic_DNA"/>
</dbReference>
<evidence type="ECO:0000256" key="4">
    <source>
        <dbReference type="ARBA" id="ARBA00022576"/>
    </source>
</evidence>
<dbReference type="InterPro" id="IPR010164">
    <property type="entry name" value="Orn_aminotrans"/>
</dbReference>
<dbReference type="FunFam" id="3.40.640.10:FF:000011">
    <property type="entry name" value="Ornithine aminotransferase"/>
    <property type="match status" value="1"/>
</dbReference>
<sequence>MDTNAFIELEKKVGAHNYAPLPVVLERGKGVWLWDIEGKKYLDLMSAYSAVSFGHCHPRIVAAMTGQINALCVTSRAFHNNRLMPFLEKLCHVAHLDMALPMNSGAEAVETAIKAARKWGYEKKGIPDNKAEIIVAEQNFHGRTTTITGFSSEPSYKKHFGPFTPGFVKIPFADMTALKKAITANTCAVLFEPIQGESGIHLGQQGWLTECRKICDENNVLMILDEIQSGLGRTGKMFAFEHEAVQPDGVIVGKALGGGVLAVSAFVAKRSVMDVYTPGIHGSTFGGNALAARVGLEALNILEDEHLLERSRDLGEVLMTALKKIKSPLIHDIRGKGLWVGVEIAAKVPASKVCYELMKKGVLTKEAHDTVIRFAPPLIIEKADILWGIEQFEAALAALSSH</sequence>
<dbReference type="SUPFAM" id="SSF53383">
    <property type="entry name" value="PLP-dependent transferases"/>
    <property type="match status" value="1"/>
</dbReference>
<dbReference type="InterPro" id="IPR049704">
    <property type="entry name" value="Aminotrans_3_PPA_site"/>
</dbReference>
<evidence type="ECO:0000313" key="9">
    <source>
        <dbReference type="EMBL" id="KRG19461.1"/>
    </source>
</evidence>
<keyword evidence="5 9" id="KW-0808">Transferase</keyword>
<dbReference type="NCBIfam" id="TIGR01885">
    <property type="entry name" value="Orn_aminotrans"/>
    <property type="match status" value="1"/>
</dbReference>